<comment type="caution">
    <text evidence="3">The sequence shown here is derived from an EMBL/GenBank/DDBJ whole genome shotgun (WGS) entry which is preliminary data.</text>
</comment>
<evidence type="ECO:0000313" key="3">
    <source>
        <dbReference type="EMBL" id="MFC4338021.1"/>
    </source>
</evidence>
<proteinExistence type="predicted"/>
<gene>
    <name evidence="3" type="ORF">ACFPET_22780</name>
</gene>
<feature type="region of interest" description="Disordered" evidence="1">
    <location>
        <begin position="30"/>
        <end position="69"/>
    </location>
</feature>
<reference evidence="4" key="1">
    <citation type="journal article" date="2019" name="Int. J. Syst. Evol. Microbiol.">
        <title>The Global Catalogue of Microorganisms (GCM) 10K type strain sequencing project: providing services to taxonomists for standard genome sequencing and annotation.</title>
        <authorList>
            <consortium name="The Broad Institute Genomics Platform"/>
            <consortium name="The Broad Institute Genome Sequencing Center for Infectious Disease"/>
            <person name="Wu L."/>
            <person name="Ma J."/>
        </authorList>
    </citation>
    <scope>NUCLEOTIDE SEQUENCE [LARGE SCALE GENOMIC DNA]</scope>
    <source>
        <strain evidence="4">IBRC-M 10908</strain>
    </source>
</reference>
<sequence>MIRRVGRPGLIGTMARTAVISGTASAVNRSVNRRMSAREQERAESQAYQQQSYQAPPPPPSAAAAAPGGDDMIAKIKQLSDLHSAGALSDAEFAAAKAKLLSLGRRAAFRPDRRPPWPVFTRSVSRTGNADQPRSGDLKSPSDHSKFP</sequence>
<feature type="compositionally biased region" description="Polar residues" evidence="1">
    <location>
        <begin position="122"/>
        <end position="132"/>
    </location>
</feature>
<protein>
    <submittedName>
        <fullName evidence="3">SHOCT domain-containing protein</fullName>
    </submittedName>
</protein>
<evidence type="ECO:0000256" key="1">
    <source>
        <dbReference type="SAM" id="MobiDB-lite"/>
    </source>
</evidence>
<evidence type="ECO:0000259" key="2">
    <source>
        <dbReference type="Pfam" id="PF09851"/>
    </source>
</evidence>
<feature type="compositionally biased region" description="Low complexity" evidence="1">
    <location>
        <begin position="45"/>
        <end position="54"/>
    </location>
</feature>
<name>A0ABV8U629_9ACTN</name>
<dbReference type="EMBL" id="JBHSDK010000061">
    <property type="protein sequence ID" value="MFC4338021.1"/>
    <property type="molecule type" value="Genomic_DNA"/>
</dbReference>
<organism evidence="3 4">
    <name type="scientific">Salininema proteolyticum</name>
    <dbReference type="NCBI Taxonomy" id="1607685"/>
    <lineage>
        <taxon>Bacteria</taxon>
        <taxon>Bacillati</taxon>
        <taxon>Actinomycetota</taxon>
        <taxon>Actinomycetes</taxon>
        <taxon>Glycomycetales</taxon>
        <taxon>Glycomycetaceae</taxon>
        <taxon>Salininema</taxon>
    </lineage>
</organism>
<dbReference type="InterPro" id="IPR018649">
    <property type="entry name" value="SHOCT"/>
</dbReference>
<feature type="compositionally biased region" description="Basic and acidic residues" evidence="1">
    <location>
        <begin position="134"/>
        <end position="148"/>
    </location>
</feature>
<dbReference type="Pfam" id="PF09851">
    <property type="entry name" value="SHOCT"/>
    <property type="match status" value="1"/>
</dbReference>
<dbReference type="RefSeq" id="WP_380625625.1">
    <property type="nucleotide sequence ID" value="NZ_JBHSDK010000061.1"/>
</dbReference>
<keyword evidence="4" id="KW-1185">Reference proteome</keyword>
<dbReference type="Proteomes" id="UP001595823">
    <property type="component" value="Unassembled WGS sequence"/>
</dbReference>
<accession>A0ABV8U629</accession>
<feature type="domain" description="SHOCT" evidence="2">
    <location>
        <begin position="75"/>
        <end position="101"/>
    </location>
</feature>
<feature type="region of interest" description="Disordered" evidence="1">
    <location>
        <begin position="104"/>
        <end position="148"/>
    </location>
</feature>
<evidence type="ECO:0000313" key="4">
    <source>
        <dbReference type="Proteomes" id="UP001595823"/>
    </source>
</evidence>